<dbReference type="EMBL" id="BQXU01000002">
    <property type="protein sequence ID" value="GKT41010.1"/>
    <property type="molecule type" value="Genomic_DNA"/>
</dbReference>
<dbReference type="Proteomes" id="UP001055115">
    <property type="component" value="Unassembled WGS sequence"/>
</dbReference>
<comment type="caution">
    <text evidence="1">The sequence shown here is derived from an EMBL/GenBank/DDBJ whole genome shotgun (WGS) entry which is preliminary data.</text>
</comment>
<proteinExistence type="predicted"/>
<reference evidence="1 2" key="1">
    <citation type="submission" date="2022-03" db="EMBL/GenBank/DDBJ databases">
        <title>Genome data of Colletotrichum spp.</title>
        <authorList>
            <person name="Utami Y.D."/>
            <person name="Hiruma K."/>
        </authorList>
    </citation>
    <scope>NUCLEOTIDE SEQUENCE [LARGE SCALE GENOMIC DNA]</scope>
    <source>
        <strain evidence="1 2">MAFF 239500</strain>
    </source>
</reference>
<sequence>MRPGMRLQAAYRPDGSLDAQQTAVNYLWAWRGQNRPLYIFRVCKAVKHGHSNRNDFIYRISQINNDNSNKPQ</sequence>
<accession>A0AA37L6E4</accession>
<keyword evidence="2" id="KW-1185">Reference proteome</keyword>
<evidence type="ECO:0000313" key="1">
    <source>
        <dbReference type="EMBL" id="GKT41010.1"/>
    </source>
</evidence>
<dbReference type="AlphaFoldDB" id="A0AA37L6E4"/>
<evidence type="ECO:0000313" key="2">
    <source>
        <dbReference type="Proteomes" id="UP001055115"/>
    </source>
</evidence>
<dbReference type="GeneID" id="73321993"/>
<protein>
    <submittedName>
        <fullName evidence="1">Uncharacterized protein</fullName>
    </submittedName>
</protein>
<name>A0AA37L6E4_9PEZI</name>
<dbReference type="RefSeq" id="XP_049123360.1">
    <property type="nucleotide sequence ID" value="XM_049267403.1"/>
</dbReference>
<organism evidence="1 2">
    <name type="scientific">Colletotrichum spaethianum</name>
    <dbReference type="NCBI Taxonomy" id="700344"/>
    <lineage>
        <taxon>Eukaryota</taxon>
        <taxon>Fungi</taxon>
        <taxon>Dikarya</taxon>
        <taxon>Ascomycota</taxon>
        <taxon>Pezizomycotina</taxon>
        <taxon>Sordariomycetes</taxon>
        <taxon>Hypocreomycetidae</taxon>
        <taxon>Glomerellales</taxon>
        <taxon>Glomerellaceae</taxon>
        <taxon>Colletotrichum</taxon>
        <taxon>Colletotrichum spaethianum species complex</taxon>
    </lineage>
</organism>
<gene>
    <name evidence="1" type="ORF">ColSpa_01191</name>
</gene>